<dbReference type="InterPro" id="IPR000182">
    <property type="entry name" value="GNAT_dom"/>
</dbReference>
<reference evidence="2" key="1">
    <citation type="submission" date="2021-10" db="EMBL/GenBank/DDBJ databases">
        <title>Novel species in genus Arthrobacter.</title>
        <authorList>
            <person name="Liu Y."/>
        </authorList>
    </citation>
    <scope>NUCLEOTIDE SEQUENCE</scope>
    <source>
        <strain evidence="2">Zg-Y809</strain>
    </source>
</reference>
<organism evidence="2 3">
    <name type="scientific">Arthrobacter gengyunqii</name>
    <dbReference type="NCBI Taxonomy" id="2886940"/>
    <lineage>
        <taxon>Bacteria</taxon>
        <taxon>Bacillati</taxon>
        <taxon>Actinomycetota</taxon>
        <taxon>Actinomycetes</taxon>
        <taxon>Micrococcales</taxon>
        <taxon>Micrococcaceae</taxon>
        <taxon>Arthrobacter</taxon>
    </lineage>
</organism>
<comment type="caution">
    <text evidence="2">The sequence shown here is derived from an EMBL/GenBank/DDBJ whole genome shotgun (WGS) entry which is preliminary data.</text>
</comment>
<name>A0A9X1M305_9MICC</name>
<dbReference type="EMBL" id="JAJFZP010000011">
    <property type="protein sequence ID" value="MCC3270291.1"/>
    <property type="molecule type" value="Genomic_DNA"/>
</dbReference>
<dbReference type="AlphaFoldDB" id="A0A9X1M305"/>
<dbReference type="Proteomes" id="UP001139264">
    <property type="component" value="Unassembled WGS sequence"/>
</dbReference>
<accession>A0A9X1M305</accession>
<protein>
    <submittedName>
        <fullName evidence="2">GNAT family N-acetyltransferase</fullName>
    </submittedName>
</protein>
<sequence>MENQTLEYVAGCDLPLDAVVRLYDAVGWSAYTKEPDNLAAALGLARVISEGHSICYLQDVLVDPKFQRTGLGRDLVQYVLAPYAHVRQKVLLTDTEQGQKAFYGAIFSPGDQLAAAGRSVRFRREPVLLSDQRRRVSSGIHGIFHGPKRARRRPSLP</sequence>
<dbReference type="CDD" id="cd04301">
    <property type="entry name" value="NAT_SF"/>
    <property type="match status" value="1"/>
</dbReference>
<feature type="domain" description="N-acetyltransferase" evidence="1">
    <location>
        <begin position="1"/>
        <end position="134"/>
    </location>
</feature>
<evidence type="ECO:0000259" key="1">
    <source>
        <dbReference type="PROSITE" id="PS51186"/>
    </source>
</evidence>
<dbReference type="Gene3D" id="3.40.630.30">
    <property type="match status" value="1"/>
</dbReference>
<dbReference type="GO" id="GO:0016747">
    <property type="term" value="F:acyltransferase activity, transferring groups other than amino-acyl groups"/>
    <property type="evidence" value="ECO:0007669"/>
    <property type="project" value="InterPro"/>
</dbReference>
<dbReference type="InterPro" id="IPR016181">
    <property type="entry name" value="Acyl_CoA_acyltransferase"/>
</dbReference>
<evidence type="ECO:0000313" key="2">
    <source>
        <dbReference type="EMBL" id="MCC3270291.1"/>
    </source>
</evidence>
<dbReference type="PROSITE" id="PS51186">
    <property type="entry name" value="GNAT"/>
    <property type="match status" value="1"/>
</dbReference>
<proteinExistence type="predicted"/>
<dbReference type="RefSeq" id="WP_227908544.1">
    <property type="nucleotide sequence ID" value="NZ_CP095461.1"/>
</dbReference>
<dbReference type="SUPFAM" id="SSF55729">
    <property type="entry name" value="Acyl-CoA N-acyltransferases (Nat)"/>
    <property type="match status" value="1"/>
</dbReference>
<gene>
    <name evidence="2" type="ORF">LJ751_13140</name>
</gene>
<evidence type="ECO:0000313" key="3">
    <source>
        <dbReference type="Proteomes" id="UP001139264"/>
    </source>
</evidence>
<dbReference type="Pfam" id="PF13508">
    <property type="entry name" value="Acetyltransf_7"/>
    <property type="match status" value="1"/>
</dbReference>